<dbReference type="InterPro" id="IPR008949">
    <property type="entry name" value="Isoprenoid_synthase_dom_sf"/>
</dbReference>
<dbReference type="SUPFAM" id="SSF48576">
    <property type="entry name" value="Terpenoid synthases"/>
    <property type="match status" value="1"/>
</dbReference>
<dbReference type="OrthoDB" id="2989600at2"/>
<dbReference type="GO" id="GO:0003824">
    <property type="term" value="F:catalytic activity"/>
    <property type="evidence" value="ECO:0007669"/>
    <property type="project" value="InterPro"/>
</dbReference>
<feature type="region of interest" description="Disordered" evidence="2">
    <location>
        <begin position="427"/>
        <end position="452"/>
    </location>
</feature>
<dbReference type="Proteomes" id="UP000325787">
    <property type="component" value="Chromosome"/>
</dbReference>
<dbReference type="KEGG" id="ssyi:EKG83_20870"/>
<feature type="region of interest" description="Disordered" evidence="2">
    <location>
        <begin position="487"/>
        <end position="555"/>
    </location>
</feature>
<dbReference type="Gene3D" id="1.10.600.10">
    <property type="entry name" value="Farnesyl Diphosphate Synthase"/>
    <property type="match status" value="1"/>
</dbReference>
<gene>
    <name evidence="4" type="ORF">EKG83_20870</name>
</gene>
<feature type="domain" description="Prenyltransferase alpha-alpha toroid" evidence="3">
    <location>
        <begin position="404"/>
        <end position="493"/>
    </location>
</feature>
<feature type="domain" description="Prenyltransferase alpha-alpha toroid" evidence="3">
    <location>
        <begin position="256"/>
        <end position="384"/>
    </location>
</feature>
<organism evidence="4 5">
    <name type="scientific">Saccharothrix syringae</name>
    <name type="common">Nocardiopsis syringae</name>
    <dbReference type="NCBI Taxonomy" id="103733"/>
    <lineage>
        <taxon>Bacteria</taxon>
        <taxon>Bacillati</taxon>
        <taxon>Actinomycetota</taxon>
        <taxon>Actinomycetes</taxon>
        <taxon>Pseudonocardiales</taxon>
        <taxon>Pseudonocardiaceae</taxon>
        <taxon>Saccharothrix</taxon>
    </lineage>
</organism>
<dbReference type="CDD" id="cd00688">
    <property type="entry name" value="ISOPREN_C2_like"/>
    <property type="match status" value="1"/>
</dbReference>
<dbReference type="RefSeq" id="WP_051766068.1">
    <property type="nucleotide sequence ID" value="NZ_CP034550.1"/>
</dbReference>
<feature type="compositionally biased region" description="Pro residues" evidence="2">
    <location>
        <begin position="904"/>
        <end position="913"/>
    </location>
</feature>
<dbReference type="InterPro" id="IPR001330">
    <property type="entry name" value="Prenyltrans"/>
</dbReference>
<keyword evidence="5" id="KW-1185">Reference proteome</keyword>
<dbReference type="SUPFAM" id="SSF48239">
    <property type="entry name" value="Terpenoid cyclases/Protein prenyltransferases"/>
    <property type="match status" value="2"/>
</dbReference>
<accession>A0A5Q0GZZ2</accession>
<protein>
    <recommendedName>
        <fullName evidence="3">Prenyltransferase alpha-alpha toroid domain-containing protein</fullName>
    </recommendedName>
</protein>
<keyword evidence="1" id="KW-0677">Repeat</keyword>
<evidence type="ECO:0000313" key="4">
    <source>
        <dbReference type="EMBL" id="QFZ19561.1"/>
    </source>
</evidence>
<dbReference type="Gene3D" id="1.50.10.20">
    <property type="match status" value="2"/>
</dbReference>
<reference evidence="5" key="1">
    <citation type="journal article" date="2021" name="Curr. Microbiol.">
        <title>Complete genome of nocamycin-producing strain Saccharothrix syringae NRRL B-16468 reveals the biosynthetic potential for secondary metabolites.</title>
        <authorList>
            <person name="Mo X."/>
            <person name="Yang S."/>
        </authorList>
    </citation>
    <scope>NUCLEOTIDE SEQUENCE [LARGE SCALE GENOMIC DNA]</scope>
    <source>
        <strain evidence="5">ATCC 51364 / DSM 43886 / JCM 6844 / KCTC 9398 / NBRC 14523 / NRRL B-16468 / INA 2240</strain>
    </source>
</reference>
<dbReference type="Pfam" id="PF19086">
    <property type="entry name" value="Terpene_syn_C_2"/>
    <property type="match status" value="1"/>
</dbReference>
<evidence type="ECO:0000256" key="2">
    <source>
        <dbReference type="SAM" id="MobiDB-lite"/>
    </source>
</evidence>
<sequence>MSEPVRVLPGPAGRGTPTIGLAGWSGLGGTAQAPPSDGDARLRLIDSLVGRVAPDGRLIDTCTSRVVESAVFLRLLEDVDRGGTHSGERQSLRRYLVATQAPDEGSTIVRDAALGNPDPARAARFRATFTHATGERKRVLIGTVFSLFDLVPKADLPTVDYRGQAVWTELVLCANNILGDHARGRSNPADQAFLVGRLAATVPGRPLHGNILTHLIALHALRTFQPKGPLLASGIATVSATRRPDGGVPFVSSQDTYLTAMAGIALAASGERRDVVARMADWIAATQLPDGGWGYCSETTQTDVDDTSRCVEFLRAVDAHRHRGTIAAAEDYLVGMAGADGGFPTYLAGHASEADMTAGAVIALSPARDRHARLLDAAVDYLVGQGRADGTFPVSWTLSESSVICHVLDALHAVPGADSDERVRRVTDTSTRRLRTTQNRDGGWGRHPGDPSDVLSTAQAVTALAHRGVTAPLDRAGRWLRAQQRADGSFPSIADQAAPRPHPYHYPSLADIHSLQALNGLRPPAPPDTGVRPGTPPDAQARPGAAGSDQDGAPTRLPEFYCPFPSIHLPRGELFDRRSIAWMRRYGLGADDEHRERLARSGVGHMVVRMAPLAGDELRQVASDFTMWITAFDDEYCDEGELHDRPGELAWAMERIHRCADVLEEPVDEGDRYGMSLRDLRVRLARWGSPAESDRFVNAMLGYFHSEATRSGFLARDEKPSLDAYCMTMLRSGGPLALAGLAAAINCSAAPPPHLLHDRSAAAVTEVAAMLSAWSISVVSRAKEEERSPDGFNLLDVVRTETGCTEAEAVERAMVLMDRTTTLFIRLRDRLRRRRPDLTDYLSGLEHYIRGSLDWALVTERYLYVDGRRMFEASGMRDTPRDHSTEPPPIPSIAWWWQHDRPHPTPPAPPPPQRVLRTSLSEAR</sequence>
<name>A0A5Q0GZZ2_SACSY</name>
<dbReference type="AlphaFoldDB" id="A0A5Q0GZZ2"/>
<feature type="region of interest" description="Disordered" evidence="2">
    <location>
        <begin position="895"/>
        <end position="924"/>
    </location>
</feature>
<evidence type="ECO:0000256" key="1">
    <source>
        <dbReference type="ARBA" id="ARBA00022737"/>
    </source>
</evidence>
<dbReference type="InterPro" id="IPR008930">
    <property type="entry name" value="Terpenoid_cyclase/PrenylTrfase"/>
</dbReference>
<proteinExistence type="predicted"/>
<dbReference type="Pfam" id="PF00432">
    <property type="entry name" value="Prenyltrans"/>
    <property type="match status" value="2"/>
</dbReference>
<dbReference type="UniPathway" id="UPA00337"/>
<dbReference type="EMBL" id="CP034550">
    <property type="protein sequence ID" value="QFZ19561.1"/>
    <property type="molecule type" value="Genomic_DNA"/>
</dbReference>
<evidence type="ECO:0000313" key="5">
    <source>
        <dbReference type="Proteomes" id="UP000325787"/>
    </source>
</evidence>
<evidence type="ECO:0000259" key="3">
    <source>
        <dbReference type="Pfam" id="PF00432"/>
    </source>
</evidence>